<dbReference type="EMBL" id="CM035440">
    <property type="protein sequence ID" value="KAH7283147.1"/>
    <property type="molecule type" value="Genomic_DNA"/>
</dbReference>
<evidence type="ECO:0000313" key="1">
    <source>
        <dbReference type="EMBL" id="KAH7283147.1"/>
    </source>
</evidence>
<dbReference type="Proteomes" id="UP000825935">
    <property type="component" value="Chromosome 35"/>
</dbReference>
<protein>
    <submittedName>
        <fullName evidence="1">Uncharacterized protein</fullName>
    </submittedName>
</protein>
<accession>A0A8T2QG67</accession>
<keyword evidence="2" id="KW-1185">Reference proteome</keyword>
<evidence type="ECO:0000313" key="2">
    <source>
        <dbReference type="Proteomes" id="UP000825935"/>
    </source>
</evidence>
<gene>
    <name evidence="1" type="ORF">KP509_35G063900</name>
</gene>
<dbReference type="AlphaFoldDB" id="A0A8T2QG67"/>
<dbReference type="PANTHER" id="PTHR34061">
    <property type="entry name" value="PROTEIN, PUTATIVE-RELATED"/>
    <property type="match status" value="1"/>
</dbReference>
<comment type="caution">
    <text evidence="1">The sequence shown here is derived from an EMBL/GenBank/DDBJ whole genome shotgun (WGS) entry which is preliminary data.</text>
</comment>
<dbReference type="PANTHER" id="PTHR34061:SF17">
    <property type="entry name" value="EXPRESSED PROTEIN"/>
    <property type="match status" value="1"/>
</dbReference>
<dbReference type="OrthoDB" id="1138139at2759"/>
<proteinExistence type="predicted"/>
<sequence length="81" mass="9034">MVTGKLDRLAVWVGGSLASAFFASLERCSCINLETIDPDEDEEADVKPLIPMNREPVEQEKWVPDMCIQIDQSNVEPTPSK</sequence>
<organism evidence="1 2">
    <name type="scientific">Ceratopteris richardii</name>
    <name type="common">Triangle waterfern</name>
    <dbReference type="NCBI Taxonomy" id="49495"/>
    <lineage>
        <taxon>Eukaryota</taxon>
        <taxon>Viridiplantae</taxon>
        <taxon>Streptophyta</taxon>
        <taxon>Embryophyta</taxon>
        <taxon>Tracheophyta</taxon>
        <taxon>Polypodiopsida</taxon>
        <taxon>Polypodiidae</taxon>
        <taxon>Polypodiales</taxon>
        <taxon>Pteridineae</taxon>
        <taxon>Pteridaceae</taxon>
        <taxon>Parkerioideae</taxon>
        <taxon>Ceratopteris</taxon>
    </lineage>
</organism>
<name>A0A8T2QG67_CERRI</name>
<reference evidence="1" key="1">
    <citation type="submission" date="2021-08" db="EMBL/GenBank/DDBJ databases">
        <title>WGS assembly of Ceratopteris richardii.</title>
        <authorList>
            <person name="Marchant D.B."/>
            <person name="Chen G."/>
            <person name="Jenkins J."/>
            <person name="Shu S."/>
            <person name="Leebens-Mack J."/>
            <person name="Grimwood J."/>
            <person name="Schmutz J."/>
            <person name="Soltis P."/>
            <person name="Soltis D."/>
            <person name="Chen Z.-H."/>
        </authorList>
    </citation>
    <scope>NUCLEOTIDE SEQUENCE</scope>
    <source>
        <strain evidence="1">Whitten #5841</strain>
        <tissue evidence="1">Leaf</tissue>
    </source>
</reference>